<accession>A0AA88H9Q9</accession>
<keyword evidence="2" id="KW-1133">Transmembrane helix</keyword>
<evidence type="ECO:0000256" key="1">
    <source>
        <dbReference type="SAM" id="MobiDB-lite"/>
    </source>
</evidence>
<feature type="transmembrane region" description="Helical" evidence="2">
    <location>
        <begin position="74"/>
        <end position="97"/>
    </location>
</feature>
<organism evidence="3 4">
    <name type="scientific">Artemia franciscana</name>
    <name type="common">Brine shrimp</name>
    <name type="synonym">Artemia sanfranciscana</name>
    <dbReference type="NCBI Taxonomy" id="6661"/>
    <lineage>
        <taxon>Eukaryota</taxon>
        <taxon>Metazoa</taxon>
        <taxon>Ecdysozoa</taxon>
        <taxon>Arthropoda</taxon>
        <taxon>Crustacea</taxon>
        <taxon>Branchiopoda</taxon>
        <taxon>Anostraca</taxon>
        <taxon>Artemiidae</taxon>
        <taxon>Artemia</taxon>
    </lineage>
</organism>
<feature type="non-terminal residue" evidence="3">
    <location>
        <position position="203"/>
    </location>
</feature>
<comment type="caution">
    <text evidence="3">The sequence shown here is derived from an EMBL/GenBank/DDBJ whole genome shotgun (WGS) entry which is preliminary data.</text>
</comment>
<sequence length="203" mass="22685">IYISSYIEAKCTISLVMEDLLANVPTQAITTVTTEAVTNDLTFGNTTSLDPLDRFFGPINPDRLDLFNLYYQLISPYVFTFFFVVVPIFWISAVVVGTPPSKPTTPKGGLPPEPTRPTTTTTTTKTTTTTLTTEATTLLLNMTTEASPIMSSNASVLSGIQYTTGGNRQWYTAAPSVVQPHYSWTNQYRIPQYLYRNYQKYHH</sequence>
<evidence type="ECO:0000313" key="3">
    <source>
        <dbReference type="EMBL" id="KAK2707483.1"/>
    </source>
</evidence>
<feature type="compositionally biased region" description="Low complexity" evidence="1">
    <location>
        <begin position="116"/>
        <end position="126"/>
    </location>
</feature>
<evidence type="ECO:0000313" key="4">
    <source>
        <dbReference type="Proteomes" id="UP001187531"/>
    </source>
</evidence>
<name>A0AA88H9Q9_ARTSF</name>
<protein>
    <submittedName>
        <fullName evidence="3">Uncharacterized protein</fullName>
    </submittedName>
</protein>
<keyword evidence="4" id="KW-1185">Reference proteome</keyword>
<dbReference type="Proteomes" id="UP001187531">
    <property type="component" value="Unassembled WGS sequence"/>
</dbReference>
<proteinExistence type="predicted"/>
<reference evidence="3" key="1">
    <citation type="submission" date="2023-07" db="EMBL/GenBank/DDBJ databases">
        <title>Chromosome-level genome assembly of Artemia franciscana.</title>
        <authorList>
            <person name="Jo E."/>
        </authorList>
    </citation>
    <scope>NUCLEOTIDE SEQUENCE</scope>
    <source>
        <tissue evidence="3">Whole body</tissue>
    </source>
</reference>
<dbReference type="AlphaFoldDB" id="A0AA88H9Q9"/>
<keyword evidence="2" id="KW-0472">Membrane</keyword>
<gene>
    <name evidence="3" type="ORF">QYM36_015250</name>
</gene>
<dbReference type="EMBL" id="JAVRJZ010000019">
    <property type="protein sequence ID" value="KAK2707483.1"/>
    <property type="molecule type" value="Genomic_DNA"/>
</dbReference>
<evidence type="ECO:0000256" key="2">
    <source>
        <dbReference type="SAM" id="Phobius"/>
    </source>
</evidence>
<feature type="region of interest" description="Disordered" evidence="1">
    <location>
        <begin position="100"/>
        <end position="126"/>
    </location>
</feature>
<keyword evidence="2" id="KW-0812">Transmembrane</keyword>